<dbReference type="EMBL" id="CP001034">
    <property type="protein sequence ID" value="ACB85347.1"/>
    <property type="molecule type" value="Genomic_DNA"/>
</dbReference>
<protein>
    <submittedName>
        <fullName evidence="5">Peptidase U32</fullName>
    </submittedName>
</protein>
<evidence type="ECO:0000256" key="1">
    <source>
        <dbReference type="ARBA" id="ARBA00022670"/>
    </source>
</evidence>
<dbReference type="eggNOG" id="COG0826">
    <property type="taxonomic scope" value="Bacteria"/>
</dbReference>
<dbReference type="InterPro" id="IPR051454">
    <property type="entry name" value="RNA/ubiquinone_mod_enzymes"/>
</dbReference>
<evidence type="ECO:0000256" key="3">
    <source>
        <dbReference type="ARBA" id="ARBA00038374"/>
    </source>
</evidence>
<gene>
    <name evidence="5" type="ordered locus">Nther_1775</name>
</gene>
<dbReference type="InterPro" id="IPR032525">
    <property type="entry name" value="Peptidase_U32_C"/>
</dbReference>
<evidence type="ECO:0000259" key="4">
    <source>
        <dbReference type="Pfam" id="PF16325"/>
    </source>
</evidence>
<dbReference type="MEROPS" id="U32.002"/>
<dbReference type="InterPro" id="IPR001539">
    <property type="entry name" value="Peptidase_U32"/>
</dbReference>
<dbReference type="PANTHER" id="PTHR30217:SF6">
    <property type="entry name" value="TRNA HYDROXYLATION PROTEIN P"/>
    <property type="match status" value="1"/>
</dbReference>
<dbReference type="HOGENOM" id="CLU_011540_0_2_9"/>
<dbReference type="PANTHER" id="PTHR30217">
    <property type="entry name" value="PEPTIDASE U32 FAMILY"/>
    <property type="match status" value="1"/>
</dbReference>
<comment type="similarity">
    <text evidence="3">Belongs to the peptidase U32 family.</text>
</comment>
<keyword evidence="1" id="KW-0645">Protease</keyword>
<dbReference type="FunCoup" id="B2A5J2">
    <property type="interactions" value="106"/>
</dbReference>
<reference evidence="5 6" key="2">
    <citation type="journal article" date="2011" name="J. Bacteriol.">
        <title>Complete genome sequence of the anaerobic, halophilic alkalithermophile Natranaerobius thermophilus JW/NM-WN-LF.</title>
        <authorList>
            <person name="Zhao B."/>
            <person name="Mesbah N.M."/>
            <person name="Dalin E."/>
            <person name="Goodwin L."/>
            <person name="Nolan M."/>
            <person name="Pitluck S."/>
            <person name="Chertkov O."/>
            <person name="Brettin T.S."/>
            <person name="Han J."/>
            <person name="Larimer F.W."/>
            <person name="Land M.L."/>
            <person name="Hauser L."/>
            <person name="Kyrpides N."/>
            <person name="Wiegel J."/>
        </authorList>
    </citation>
    <scope>NUCLEOTIDE SEQUENCE [LARGE SCALE GENOMIC DNA]</scope>
    <source>
        <strain evidence="6">ATCC BAA-1301 / DSM 18059 / JW/NM-WN-LF</strain>
    </source>
</reference>
<keyword evidence="2" id="KW-0378">Hydrolase</keyword>
<dbReference type="Pfam" id="PF16325">
    <property type="entry name" value="Peptidase_U32_C"/>
    <property type="match status" value="1"/>
</dbReference>
<dbReference type="Gene3D" id="2.40.30.10">
    <property type="entry name" value="Translation factors"/>
    <property type="match status" value="1"/>
</dbReference>
<evidence type="ECO:0000313" key="6">
    <source>
        <dbReference type="Proteomes" id="UP000001683"/>
    </source>
</evidence>
<dbReference type="RefSeq" id="WP_012448214.1">
    <property type="nucleotide sequence ID" value="NC_010718.1"/>
</dbReference>
<name>B2A5J2_NATTJ</name>
<reference evidence="5 6" key="1">
    <citation type="submission" date="2008-04" db="EMBL/GenBank/DDBJ databases">
        <title>Complete sequence of chromosome of Natranaerobius thermophilus JW/NM-WN-LF.</title>
        <authorList>
            <consortium name="US DOE Joint Genome Institute"/>
            <person name="Copeland A."/>
            <person name="Lucas S."/>
            <person name="Lapidus A."/>
            <person name="Glavina del Rio T."/>
            <person name="Dalin E."/>
            <person name="Tice H."/>
            <person name="Bruce D."/>
            <person name="Goodwin L."/>
            <person name="Pitluck S."/>
            <person name="Chertkov O."/>
            <person name="Brettin T."/>
            <person name="Detter J.C."/>
            <person name="Han C."/>
            <person name="Kuske C.R."/>
            <person name="Schmutz J."/>
            <person name="Larimer F."/>
            <person name="Land M."/>
            <person name="Hauser L."/>
            <person name="Kyrpides N."/>
            <person name="Lykidis A."/>
            <person name="Mesbah N.M."/>
            <person name="Wiegel J."/>
        </authorList>
    </citation>
    <scope>NUCLEOTIDE SEQUENCE [LARGE SCALE GENOMIC DNA]</scope>
    <source>
        <strain evidence="6">ATCC BAA-1301 / DSM 18059 / JW/NM-WN-LF</strain>
    </source>
</reference>
<proteinExistence type="inferred from homology"/>
<keyword evidence="6" id="KW-1185">Reference proteome</keyword>
<dbReference type="GO" id="GO:0006508">
    <property type="term" value="P:proteolysis"/>
    <property type="evidence" value="ECO:0007669"/>
    <property type="project" value="UniProtKB-KW"/>
</dbReference>
<dbReference type="AlphaFoldDB" id="B2A5J2"/>
<evidence type="ECO:0000313" key="5">
    <source>
        <dbReference type="EMBL" id="ACB85347.1"/>
    </source>
</evidence>
<dbReference type="OrthoDB" id="9807498at2"/>
<organism evidence="5 6">
    <name type="scientific">Natranaerobius thermophilus (strain ATCC BAA-1301 / DSM 18059 / JW/NM-WN-LF)</name>
    <dbReference type="NCBI Taxonomy" id="457570"/>
    <lineage>
        <taxon>Bacteria</taxon>
        <taxon>Bacillati</taxon>
        <taxon>Bacillota</taxon>
        <taxon>Clostridia</taxon>
        <taxon>Natranaerobiales</taxon>
        <taxon>Natranaerobiaceae</taxon>
        <taxon>Natranaerobius</taxon>
    </lineage>
</organism>
<dbReference type="KEGG" id="nth:Nther_1775"/>
<dbReference type="STRING" id="457570.Nther_1775"/>
<sequence length="419" mass="47885">MTIEYKGKSKVEQNQNPLELLAPAGNLEKLKFAIDYGADAVYLGGKSYGLRAFAGNFSREDMRAGVDYAHSRGRKVYITVNIFPHNEDLEGLEEYLKELQSIGVDAIIISDPGILRICKETVPEMEIHLSTQANCTNWRSAKFWKDQGINRIILARELSLAEIEQIHRMESNIEFETFVHGAMCISYSGRCLLSNYLANRDANRGECAHPCRWQYYLMERERPGEYLPITEDQEGTKIMSSKDLCMIRHIPELIDAGIKNFKIEGRMKSVHYVATVVRAYRKAINAYLSDPDNYSFKREWEEELKKASTRPFSTGFYFGSPDETDQEYTKEPRQSNRDFVGIVLNSQDGYLTIQQRNHFQIGDRIEIIGPNKTYGEFVINEIINSEGKKSQAAPHPKEVVTVPLNVDCEPNSLIRKILG</sequence>
<accession>B2A5J2</accession>
<dbReference type="PROSITE" id="PS01276">
    <property type="entry name" value="PEPTIDASE_U32"/>
    <property type="match status" value="1"/>
</dbReference>
<dbReference type="Proteomes" id="UP000001683">
    <property type="component" value="Chromosome"/>
</dbReference>
<dbReference type="Pfam" id="PF01136">
    <property type="entry name" value="Peptidase_U32"/>
    <property type="match status" value="1"/>
</dbReference>
<evidence type="ECO:0000256" key="2">
    <source>
        <dbReference type="ARBA" id="ARBA00022801"/>
    </source>
</evidence>
<dbReference type="InParanoid" id="B2A5J2"/>
<feature type="domain" description="Peptidase family U32 C-terminal" evidence="4">
    <location>
        <begin position="336"/>
        <end position="415"/>
    </location>
</feature>
<dbReference type="GO" id="GO:0008233">
    <property type="term" value="F:peptidase activity"/>
    <property type="evidence" value="ECO:0007669"/>
    <property type="project" value="UniProtKB-KW"/>
</dbReference>